<evidence type="ECO:0000313" key="2">
    <source>
        <dbReference type="Proteomes" id="UP000054047"/>
    </source>
</evidence>
<accession>A0A0C2DF90</accession>
<sequence length="220" mass="25104">MFFYSPNARPSTAGIRRPTLAHTAHLNVGHLDTRLSYQIPEILSRHAAAEAQELLRHLPEELRVDDQRTLALPLRHDWHAQDLLELCASPVSSVFSTNEARRASRQKIFLRRPTISIQDDGKISYTGYYYLRCDDDKSFFKDGTTPIHNDFWTSGPPNSMRIEKVRDHVTARWEGVPLNSQSALIDADDGATVITDTIKDDAERQEPKSCPQQTVKIYYI</sequence>
<reference evidence="1 2" key="1">
    <citation type="submission" date="2013-12" db="EMBL/GenBank/DDBJ databases">
        <title>Draft genome of the parsitic nematode Ancylostoma duodenale.</title>
        <authorList>
            <person name="Mitreva M."/>
        </authorList>
    </citation>
    <scope>NUCLEOTIDE SEQUENCE [LARGE SCALE GENOMIC DNA]</scope>
    <source>
        <strain evidence="1 2">Zhejiang</strain>
    </source>
</reference>
<dbReference type="EMBL" id="KN726319">
    <property type="protein sequence ID" value="KIH68668.1"/>
    <property type="molecule type" value="Genomic_DNA"/>
</dbReference>
<keyword evidence="2" id="KW-1185">Reference proteome</keyword>
<organism evidence="1 2">
    <name type="scientific">Ancylostoma duodenale</name>
    <dbReference type="NCBI Taxonomy" id="51022"/>
    <lineage>
        <taxon>Eukaryota</taxon>
        <taxon>Metazoa</taxon>
        <taxon>Ecdysozoa</taxon>
        <taxon>Nematoda</taxon>
        <taxon>Chromadorea</taxon>
        <taxon>Rhabditida</taxon>
        <taxon>Rhabditina</taxon>
        <taxon>Rhabditomorpha</taxon>
        <taxon>Strongyloidea</taxon>
        <taxon>Ancylostomatidae</taxon>
        <taxon>Ancylostomatinae</taxon>
        <taxon>Ancylostoma</taxon>
    </lineage>
</organism>
<gene>
    <name evidence="1" type="ORF">ANCDUO_00991</name>
</gene>
<proteinExistence type="predicted"/>
<dbReference type="OrthoDB" id="5836654at2759"/>
<protein>
    <submittedName>
        <fullName evidence="1">Uncharacterized protein</fullName>
    </submittedName>
</protein>
<name>A0A0C2DF90_9BILA</name>
<evidence type="ECO:0000313" key="1">
    <source>
        <dbReference type="EMBL" id="KIH68668.1"/>
    </source>
</evidence>
<dbReference type="AlphaFoldDB" id="A0A0C2DF90"/>
<dbReference type="Proteomes" id="UP000054047">
    <property type="component" value="Unassembled WGS sequence"/>
</dbReference>